<evidence type="ECO:0000313" key="2">
    <source>
        <dbReference type="Proteomes" id="UP000886885"/>
    </source>
</evidence>
<comment type="caution">
    <text evidence="1">The sequence shown here is derived from an EMBL/GenBank/DDBJ whole genome shotgun (WGS) entry which is preliminary data.</text>
</comment>
<dbReference type="Proteomes" id="UP000886885">
    <property type="component" value="Chromosome 12D"/>
</dbReference>
<accession>A0A8X7YGZ3</accession>
<dbReference type="AlphaFoldDB" id="A0A8X7YGZ3"/>
<reference evidence="1" key="1">
    <citation type="journal article" date="2020" name="bioRxiv">
        <title>Hybrid origin of Populus tomentosa Carr. identified through genome sequencing and phylogenomic analysis.</title>
        <authorList>
            <person name="An X."/>
            <person name="Gao K."/>
            <person name="Chen Z."/>
            <person name="Li J."/>
            <person name="Yang X."/>
            <person name="Yang X."/>
            <person name="Zhou J."/>
            <person name="Guo T."/>
            <person name="Zhao T."/>
            <person name="Huang S."/>
            <person name="Miao D."/>
            <person name="Khan W.U."/>
            <person name="Rao P."/>
            <person name="Ye M."/>
            <person name="Lei B."/>
            <person name="Liao W."/>
            <person name="Wang J."/>
            <person name="Ji L."/>
            <person name="Li Y."/>
            <person name="Guo B."/>
            <person name="Mustafa N.S."/>
            <person name="Li S."/>
            <person name="Yun Q."/>
            <person name="Keller S.R."/>
            <person name="Mao J."/>
            <person name="Zhang R."/>
            <person name="Strauss S.H."/>
        </authorList>
    </citation>
    <scope>NUCLEOTIDE SEQUENCE</scope>
    <source>
        <strain evidence="1">GM15</strain>
        <tissue evidence="1">Leaf</tissue>
    </source>
</reference>
<evidence type="ECO:0000313" key="1">
    <source>
        <dbReference type="EMBL" id="KAG6753083.1"/>
    </source>
</evidence>
<keyword evidence="2" id="KW-1185">Reference proteome</keyword>
<protein>
    <submittedName>
        <fullName evidence="1">Uncharacterized protein</fullName>
    </submittedName>
</protein>
<name>A0A8X7YGZ3_POPTO</name>
<dbReference type="OrthoDB" id="5046242at2759"/>
<proteinExistence type="predicted"/>
<dbReference type="EMBL" id="JAAWWB010000024">
    <property type="protein sequence ID" value="KAG6753083.1"/>
    <property type="molecule type" value="Genomic_DNA"/>
</dbReference>
<gene>
    <name evidence="1" type="ORF">POTOM_043127</name>
</gene>
<organism evidence="1 2">
    <name type="scientific">Populus tomentosa</name>
    <name type="common">Chinese white poplar</name>
    <dbReference type="NCBI Taxonomy" id="118781"/>
    <lineage>
        <taxon>Eukaryota</taxon>
        <taxon>Viridiplantae</taxon>
        <taxon>Streptophyta</taxon>
        <taxon>Embryophyta</taxon>
        <taxon>Tracheophyta</taxon>
        <taxon>Spermatophyta</taxon>
        <taxon>Magnoliopsida</taxon>
        <taxon>eudicotyledons</taxon>
        <taxon>Gunneridae</taxon>
        <taxon>Pentapetalae</taxon>
        <taxon>rosids</taxon>
        <taxon>fabids</taxon>
        <taxon>Malpighiales</taxon>
        <taxon>Salicaceae</taxon>
        <taxon>Saliceae</taxon>
        <taxon>Populus</taxon>
    </lineage>
</organism>
<sequence>MTSAQSFRHFFLPESRRLLISQYWRQGSGYLNGSLRDNIYTKDGVPVKAEDGSNIYMAIVSVSVGVLQTDLIDFRPKLRVSMILEFFF</sequence>